<dbReference type="PANTHER" id="PTHR43162">
    <property type="match status" value="1"/>
</dbReference>
<dbReference type="InterPro" id="IPR051604">
    <property type="entry name" value="Ergot_Alk_Oxidoreductase"/>
</dbReference>
<dbReference type="InterPro" id="IPR036291">
    <property type="entry name" value="NAD(P)-bd_dom_sf"/>
</dbReference>
<dbReference type="InterPro" id="IPR008030">
    <property type="entry name" value="NmrA-like"/>
</dbReference>
<dbReference type="AlphaFoldDB" id="A0A6L9UAV5"/>
<evidence type="ECO:0000313" key="2">
    <source>
        <dbReference type="EMBL" id="NEI72499.1"/>
    </source>
</evidence>
<dbReference type="PANTHER" id="PTHR43162:SF1">
    <property type="entry name" value="PRESTALK A DIFFERENTIATION PROTEIN A"/>
    <property type="match status" value="1"/>
</dbReference>
<dbReference type="Pfam" id="PF05368">
    <property type="entry name" value="NmrA"/>
    <property type="match status" value="1"/>
</dbReference>
<organism evidence="2 3">
    <name type="scientific">Rhizobium lusitanum</name>
    <dbReference type="NCBI Taxonomy" id="293958"/>
    <lineage>
        <taxon>Bacteria</taxon>
        <taxon>Pseudomonadati</taxon>
        <taxon>Pseudomonadota</taxon>
        <taxon>Alphaproteobacteria</taxon>
        <taxon>Hyphomicrobiales</taxon>
        <taxon>Rhizobiaceae</taxon>
        <taxon>Rhizobium/Agrobacterium group</taxon>
        <taxon>Rhizobium</taxon>
    </lineage>
</organism>
<sequence length="286" mass="31245">MFIVMGATGHVGRAVANALLADRKDVTVLTRQPDQANEWREKGALVLRADAEDVASMQTAFRSGRRAFLLNPPARPDTDTNATELRTARNILAALDGSGLEKVVAASTYGARPGNGIGDLTTLWELEEGLRRQAIPAAINRGAYYMSNWTSLADTVRTTGELSTMFPADTVMPMVAPEDLGQAAAARLLSSITETELQYVEGPQRYTPTDVANAFAAVFERDVAVNVIKRGQWKTAYRKLGFSDAAAHAYTRMTEESLDNGFFKPRNPKRGMMDLQRFVNSQAEPS</sequence>
<comment type="caution">
    <text evidence="2">The sequence shown here is derived from an EMBL/GenBank/DDBJ whole genome shotgun (WGS) entry which is preliminary data.</text>
</comment>
<reference evidence="2 3" key="1">
    <citation type="submission" date="2019-12" db="EMBL/GenBank/DDBJ databases">
        <title>Rhizobium genotypes associated with high levels of biological nitrogen fixation by grain legumes in a temperate-maritime cropping system.</title>
        <authorList>
            <person name="Maluk M."/>
            <person name="Francesc Ferrando Molina F."/>
            <person name="Lopez Del Egido L."/>
            <person name="Lafos M."/>
            <person name="Langarica-Fuentes A."/>
            <person name="Gebre Yohannes G."/>
            <person name="Young M.W."/>
            <person name="Martin P."/>
            <person name="Gantlett R."/>
            <person name="Kenicer G."/>
            <person name="Hawes C."/>
            <person name="Begg G.S."/>
            <person name="Quilliam R.S."/>
            <person name="Squire G.R."/>
            <person name="Poole P.S."/>
            <person name="Young P.W."/>
            <person name="Iannetta P.M."/>
            <person name="James E.K."/>
        </authorList>
    </citation>
    <scope>NUCLEOTIDE SEQUENCE [LARGE SCALE GENOMIC DNA]</scope>
    <source>
        <strain evidence="2 3">JHI1118</strain>
    </source>
</reference>
<dbReference type="Gene3D" id="3.90.25.10">
    <property type="entry name" value="UDP-galactose 4-epimerase, domain 1"/>
    <property type="match status" value="1"/>
</dbReference>
<evidence type="ECO:0000313" key="3">
    <source>
        <dbReference type="Proteomes" id="UP000483035"/>
    </source>
</evidence>
<dbReference type="Gene3D" id="3.40.50.720">
    <property type="entry name" value="NAD(P)-binding Rossmann-like Domain"/>
    <property type="match status" value="1"/>
</dbReference>
<gene>
    <name evidence="2" type="ORF">GR212_23290</name>
</gene>
<protein>
    <submittedName>
        <fullName evidence="2">NAD(P)H-binding protein</fullName>
    </submittedName>
</protein>
<dbReference type="Proteomes" id="UP000483035">
    <property type="component" value="Unassembled WGS sequence"/>
</dbReference>
<dbReference type="EMBL" id="WUEY01000012">
    <property type="protein sequence ID" value="NEI72499.1"/>
    <property type="molecule type" value="Genomic_DNA"/>
</dbReference>
<dbReference type="SUPFAM" id="SSF51735">
    <property type="entry name" value="NAD(P)-binding Rossmann-fold domains"/>
    <property type="match status" value="1"/>
</dbReference>
<feature type="domain" description="NmrA-like" evidence="1">
    <location>
        <begin position="3"/>
        <end position="232"/>
    </location>
</feature>
<name>A0A6L9UAV5_9HYPH</name>
<accession>A0A6L9UAV5</accession>
<evidence type="ECO:0000259" key="1">
    <source>
        <dbReference type="Pfam" id="PF05368"/>
    </source>
</evidence>
<proteinExistence type="predicted"/>